<dbReference type="AlphaFoldDB" id="A0A8S1RMV1"/>
<comment type="caution">
    <text evidence="1">The sequence shown here is derived from an EMBL/GenBank/DDBJ whole genome shotgun (WGS) entry which is preliminary data.</text>
</comment>
<evidence type="ECO:0000313" key="2">
    <source>
        <dbReference type="Proteomes" id="UP000692954"/>
    </source>
</evidence>
<reference evidence="1" key="1">
    <citation type="submission" date="2021-01" db="EMBL/GenBank/DDBJ databases">
        <authorList>
            <consortium name="Genoscope - CEA"/>
            <person name="William W."/>
        </authorList>
    </citation>
    <scope>NUCLEOTIDE SEQUENCE</scope>
</reference>
<protein>
    <submittedName>
        <fullName evidence="1">Uncharacterized protein</fullName>
    </submittedName>
</protein>
<sequence length="205" mass="24842">MDAVIQSKSITLQKGSDISLVQFFQVMWKMDQQYFKQELMYQHLISNTLIARKLYVVLRNMLCRNQNYQFNFSKFEQKQNVIQQVKVRSWVGLIKEYINIENKQYYLCDRFFGPEFNLCFQYLYETLLNGAYNQCPSNNVLLPEYGCRPACDILYQFYFHHQCQYFPSLVIAAAEYFYLTKKVQRCKFLRFRITQQRVLRDKENC</sequence>
<dbReference type="Proteomes" id="UP000692954">
    <property type="component" value="Unassembled WGS sequence"/>
</dbReference>
<gene>
    <name evidence="1" type="ORF">PSON_ATCC_30995.1.T1880054</name>
</gene>
<accession>A0A8S1RMV1</accession>
<evidence type="ECO:0000313" key="1">
    <source>
        <dbReference type="EMBL" id="CAD8128420.1"/>
    </source>
</evidence>
<name>A0A8S1RMV1_9CILI</name>
<organism evidence="1 2">
    <name type="scientific">Paramecium sonneborni</name>
    <dbReference type="NCBI Taxonomy" id="65129"/>
    <lineage>
        <taxon>Eukaryota</taxon>
        <taxon>Sar</taxon>
        <taxon>Alveolata</taxon>
        <taxon>Ciliophora</taxon>
        <taxon>Intramacronucleata</taxon>
        <taxon>Oligohymenophorea</taxon>
        <taxon>Peniculida</taxon>
        <taxon>Parameciidae</taxon>
        <taxon>Paramecium</taxon>
    </lineage>
</organism>
<dbReference type="EMBL" id="CAJJDN010000188">
    <property type="protein sequence ID" value="CAD8128420.1"/>
    <property type="molecule type" value="Genomic_DNA"/>
</dbReference>
<keyword evidence="2" id="KW-1185">Reference proteome</keyword>
<proteinExistence type="predicted"/>